<name>I4ECD5_9BACT</name>
<keyword evidence="2" id="KW-1185">Reference proteome</keyword>
<sequence length="71" mass="7764">MPFGHVAALAEAIRILITDRDLAARLAARGRAKVIDEATWYERVRSVYRSVLGSTAEGMRQEEGVASYAAV</sequence>
<evidence type="ECO:0000313" key="1">
    <source>
        <dbReference type="EMBL" id="CCF82347.1"/>
    </source>
</evidence>
<comment type="caution">
    <text evidence="1">The sequence shown here is derived from an EMBL/GenBank/DDBJ whole genome shotgun (WGS) entry which is preliminary data.</text>
</comment>
<protein>
    <submittedName>
        <fullName evidence="1">Uncharacterized protein</fullName>
    </submittedName>
</protein>
<dbReference type="AlphaFoldDB" id="I4ECD5"/>
<gene>
    <name evidence="1" type="ORF">NITHO_1030001</name>
</gene>
<proteinExistence type="predicted"/>
<reference evidence="1 2" key="1">
    <citation type="journal article" date="2012" name="ISME J.">
        <title>Nitrification expanded: discovery, physiology and genomics of a nitrite-oxidizing bacterium from the phylum Chloroflexi.</title>
        <authorList>
            <person name="Sorokin D.Y."/>
            <person name="Lucker S."/>
            <person name="Vejmelkova D."/>
            <person name="Kostrikina N.A."/>
            <person name="Kleerebezem R."/>
            <person name="Rijpstra W.I."/>
            <person name="Damste J.S."/>
            <person name="Le Paslier D."/>
            <person name="Muyzer G."/>
            <person name="Wagner M."/>
            <person name="van Loosdrecht M.C."/>
            <person name="Daims H."/>
        </authorList>
    </citation>
    <scope>NUCLEOTIDE SEQUENCE [LARGE SCALE GENOMIC DNA]</scope>
    <source>
        <strain evidence="2">none</strain>
    </source>
</reference>
<dbReference type="Proteomes" id="UP000004221">
    <property type="component" value="Unassembled WGS sequence"/>
</dbReference>
<dbReference type="Gene3D" id="3.40.50.2000">
    <property type="entry name" value="Glycogen Phosphorylase B"/>
    <property type="match status" value="1"/>
</dbReference>
<organism evidence="1 2">
    <name type="scientific">Nitrolancea hollandica Lb</name>
    <dbReference type="NCBI Taxonomy" id="1129897"/>
    <lineage>
        <taxon>Bacteria</taxon>
        <taxon>Pseudomonadati</taxon>
        <taxon>Thermomicrobiota</taxon>
        <taxon>Thermomicrobia</taxon>
        <taxon>Sphaerobacterales</taxon>
        <taxon>Sphaerobacterineae</taxon>
        <taxon>Sphaerobacteraceae</taxon>
        <taxon>Nitrolancea</taxon>
    </lineage>
</organism>
<dbReference type="EMBL" id="CAGS01000006">
    <property type="protein sequence ID" value="CCF82347.1"/>
    <property type="molecule type" value="Genomic_DNA"/>
</dbReference>
<accession>I4ECD5</accession>
<dbReference type="SUPFAM" id="SSF53756">
    <property type="entry name" value="UDP-Glycosyltransferase/glycogen phosphorylase"/>
    <property type="match status" value="1"/>
</dbReference>
<evidence type="ECO:0000313" key="2">
    <source>
        <dbReference type="Proteomes" id="UP000004221"/>
    </source>
</evidence>